<dbReference type="Proteomes" id="UP000289257">
    <property type="component" value="Unassembled WGS sequence"/>
</dbReference>
<dbReference type="AlphaFoldDB" id="A0A4Q0AHI3"/>
<dbReference type="GO" id="GO:0046872">
    <property type="term" value="F:metal ion binding"/>
    <property type="evidence" value="ECO:0007669"/>
    <property type="project" value="UniProtKB-KW"/>
</dbReference>
<gene>
    <name evidence="9" type="ORF">EOT05_01785</name>
</gene>
<evidence type="ECO:0000259" key="8">
    <source>
        <dbReference type="Pfam" id="PF02777"/>
    </source>
</evidence>
<dbReference type="PANTHER" id="PTHR43595:SF2">
    <property type="entry name" value="SMALL RIBOSOMAL SUBUNIT PROTEIN MS42"/>
    <property type="match status" value="1"/>
</dbReference>
<dbReference type="FunFam" id="3.55.40.20:FF:000004">
    <property type="entry name" value="Superoxide dismutase [Fe]"/>
    <property type="match status" value="1"/>
</dbReference>
<dbReference type="Pfam" id="PF02777">
    <property type="entry name" value="Sod_Fe_C"/>
    <property type="match status" value="1"/>
</dbReference>
<comment type="caution">
    <text evidence="9">The sequence shown here is derived from an EMBL/GenBank/DDBJ whole genome shotgun (WGS) entry which is preliminary data.</text>
</comment>
<dbReference type="PANTHER" id="PTHR43595">
    <property type="entry name" value="37S RIBOSOMAL PROTEIN S26, MITOCHONDRIAL"/>
    <property type="match status" value="1"/>
</dbReference>
<dbReference type="EC" id="1.15.1.1" evidence="2 6"/>
<dbReference type="EMBL" id="SCKX01000001">
    <property type="protein sequence ID" value="RWZ78470.1"/>
    <property type="molecule type" value="Genomic_DNA"/>
</dbReference>
<dbReference type="Gene3D" id="3.55.40.20">
    <property type="entry name" value="Iron/manganese superoxide dismutase, C-terminal domain"/>
    <property type="match status" value="1"/>
</dbReference>
<dbReference type="SUPFAM" id="SSF54719">
    <property type="entry name" value="Fe,Mn superoxide dismutase (SOD), C-terminal domain"/>
    <property type="match status" value="1"/>
</dbReference>
<feature type="domain" description="Manganese/iron superoxide dismutase N-terminal" evidence="7">
    <location>
        <begin position="2"/>
        <end position="90"/>
    </location>
</feature>
<evidence type="ECO:0000256" key="4">
    <source>
        <dbReference type="ARBA" id="ARBA00023002"/>
    </source>
</evidence>
<dbReference type="Gene3D" id="1.10.287.990">
    <property type="entry name" value="Fe,Mn superoxide dismutase (SOD) domain"/>
    <property type="match status" value="1"/>
</dbReference>
<dbReference type="InterPro" id="IPR036324">
    <property type="entry name" value="Mn/Fe_SOD_N_sf"/>
</dbReference>
<sequence>MTFTVPDLGYAYDALGENISADIMQLHHDKHHQTYVDKLNAAIATYPELADKTIEELLGNLGAVPEAIRGAVRNHGGGHYNHSLFWKVLSPISSGGGGEPSGALLDGIVAKYGSYQAFTDEFSAKALAVFGSGWAWLQPDLSIVTTANQDVPFMNGQPEPVIGLDVWEHAYYLDYKNKRDDYVKAFWNVVDWNFAAQRYAQLTQS</sequence>
<evidence type="ECO:0000256" key="6">
    <source>
        <dbReference type="RuleBase" id="RU000414"/>
    </source>
</evidence>
<comment type="catalytic activity">
    <reaction evidence="6">
        <text>2 superoxide + 2 H(+) = H2O2 + O2</text>
        <dbReference type="Rhea" id="RHEA:20696"/>
        <dbReference type="ChEBI" id="CHEBI:15378"/>
        <dbReference type="ChEBI" id="CHEBI:15379"/>
        <dbReference type="ChEBI" id="CHEBI:16240"/>
        <dbReference type="ChEBI" id="CHEBI:18421"/>
        <dbReference type="EC" id="1.15.1.1"/>
    </reaction>
</comment>
<evidence type="ECO:0000256" key="1">
    <source>
        <dbReference type="ARBA" id="ARBA00008714"/>
    </source>
</evidence>
<name>A0A4Q0AHI3_9BACT</name>
<dbReference type="InterPro" id="IPR019831">
    <property type="entry name" value="Mn/Fe_SOD_N"/>
</dbReference>
<dbReference type="GO" id="GO:0005737">
    <property type="term" value="C:cytoplasm"/>
    <property type="evidence" value="ECO:0007669"/>
    <property type="project" value="TreeGrafter"/>
</dbReference>
<dbReference type="InterPro" id="IPR036314">
    <property type="entry name" value="SOD_C_sf"/>
</dbReference>
<feature type="domain" description="Manganese/iron superoxide dismutase C-terminal" evidence="8">
    <location>
        <begin position="100"/>
        <end position="198"/>
    </location>
</feature>
<keyword evidence="4 6" id="KW-0560">Oxidoreductase</keyword>
<feature type="binding site" evidence="5">
    <location>
        <position position="27"/>
    </location>
    <ligand>
        <name>Mn(2+)</name>
        <dbReference type="ChEBI" id="CHEBI:29035"/>
    </ligand>
</feature>
<feature type="binding site" evidence="5">
    <location>
        <position position="165"/>
    </location>
    <ligand>
        <name>Mn(2+)</name>
        <dbReference type="ChEBI" id="CHEBI:29035"/>
    </ligand>
</feature>
<evidence type="ECO:0000256" key="3">
    <source>
        <dbReference type="ARBA" id="ARBA00022723"/>
    </source>
</evidence>
<proteinExistence type="inferred from homology"/>
<comment type="similarity">
    <text evidence="1 6">Belongs to the iron/manganese superoxide dismutase family.</text>
</comment>
<evidence type="ECO:0000313" key="9">
    <source>
        <dbReference type="EMBL" id="RWZ78470.1"/>
    </source>
</evidence>
<keyword evidence="3 5" id="KW-0479">Metal-binding</keyword>
<dbReference type="InterPro" id="IPR001189">
    <property type="entry name" value="Mn/Fe_SOD"/>
</dbReference>
<protein>
    <recommendedName>
        <fullName evidence="2 6">Superoxide dismutase</fullName>
        <ecNumber evidence="2 6">1.15.1.1</ecNumber>
    </recommendedName>
</protein>
<dbReference type="GO" id="GO:0004784">
    <property type="term" value="F:superoxide dismutase activity"/>
    <property type="evidence" value="ECO:0007669"/>
    <property type="project" value="UniProtKB-EC"/>
</dbReference>
<feature type="binding site" evidence="5">
    <location>
        <position position="169"/>
    </location>
    <ligand>
        <name>Mn(2+)</name>
        <dbReference type="ChEBI" id="CHEBI:29035"/>
    </ligand>
</feature>
<organism evidence="9 10">
    <name type="scientific">Candidatus Microsaccharimonas sossegonensis</name>
    <dbReference type="NCBI Taxonomy" id="2506948"/>
    <lineage>
        <taxon>Bacteria</taxon>
        <taxon>Candidatus Saccharimonadota</taxon>
        <taxon>Candidatus Saccharimonadia</taxon>
        <taxon>Candidatus Saccharimonadales</taxon>
        <taxon>Candidatus Saccharimonadaceae</taxon>
        <taxon>Candidatus Microsaccharimonas</taxon>
    </lineage>
</organism>
<evidence type="ECO:0000313" key="10">
    <source>
        <dbReference type="Proteomes" id="UP000289257"/>
    </source>
</evidence>
<dbReference type="PIRSF" id="PIRSF000349">
    <property type="entry name" value="SODismutase"/>
    <property type="match status" value="1"/>
</dbReference>
<keyword evidence="10" id="KW-1185">Reference proteome</keyword>
<dbReference type="SUPFAM" id="SSF46609">
    <property type="entry name" value="Fe,Mn superoxide dismutase (SOD), N-terminal domain"/>
    <property type="match status" value="1"/>
</dbReference>
<evidence type="ECO:0000259" key="7">
    <source>
        <dbReference type="Pfam" id="PF00081"/>
    </source>
</evidence>
<evidence type="ECO:0000256" key="5">
    <source>
        <dbReference type="PIRSR" id="PIRSR000349-1"/>
    </source>
</evidence>
<reference evidence="9" key="1">
    <citation type="submission" date="2019-01" db="EMBL/GenBank/DDBJ databases">
        <title>Genomic signatures and co-occurrence patterns of the ultra-small Saccharimodia (Patescibacteria phylum) suggest a symbiotic lifestyle.</title>
        <authorList>
            <person name="Lemos L."/>
            <person name="Medeiros J."/>
            <person name="Andreote F."/>
            <person name="Fernandes G."/>
            <person name="Varani A."/>
            <person name="Oliveira G."/>
            <person name="Pylro V."/>
        </authorList>
    </citation>
    <scope>NUCLEOTIDE SEQUENCE [LARGE SCALE GENOMIC DNA]</scope>
    <source>
        <strain evidence="9">AMD02</strain>
    </source>
</reference>
<dbReference type="FunFam" id="1.10.287.990:FF:000001">
    <property type="entry name" value="Superoxide dismutase"/>
    <property type="match status" value="1"/>
</dbReference>
<dbReference type="InterPro" id="IPR019833">
    <property type="entry name" value="Mn/Fe_SOD_BS"/>
</dbReference>
<dbReference type="InterPro" id="IPR019832">
    <property type="entry name" value="Mn/Fe_SOD_C"/>
</dbReference>
<feature type="binding site" evidence="5">
    <location>
        <position position="82"/>
    </location>
    <ligand>
        <name>Mn(2+)</name>
        <dbReference type="ChEBI" id="CHEBI:29035"/>
    </ligand>
</feature>
<comment type="function">
    <text evidence="6">Destroys radicals which are normally produced within the cells and which are toxic to biological systems.</text>
</comment>
<dbReference type="PROSITE" id="PS00088">
    <property type="entry name" value="SOD_MN"/>
    <property type="match status" value="1"/>
</dbReference>
<dbReference type="PRINTS" id="PR01703">
    <property type="entry name" value="MNSODISMTASE"/>
</dbReference>
<dbReference type="Pfam" id="PF00081">
    <property type="entry name" value="Sod_Fe_N"/>
    <property type="match status" value="1"/>
</dbReference>
<evidence type="ECO:0000256" key="2">
    <source>
        <dbReference type="ARBA" id="ARBA00012682"/>
    </source>
</evidence>
<accession>A0A4Q0AHI3</accession>